<comment type="caution">
    <text evidence="1">The sequence shown here is derived from an EMBL/GenBank/DDBJ whole genome shotgun (WGS) entry which is preliminary data.</text>
</comment>
<organism evidence="1 2">
    <name type="scientific">Plakobranchus ocellatus</name>
    <dbReference type="NCBI Taxonomy" id="259542"/>
    <lineage>
        <taxon>Eukaryota</taxon>
        <taxon>Metazoa</taxon>
        <taxon>Spiralia</taxon>
        <taxon>Lophotrochozoa</taxon>
        <taxon>Mollusca</taxon>
        <taxon>Gastropoda</taxon>
        <taxon>Heterobranchia</taxon>
        <taxon>Euthyneura</taxon>
        <taxon>Panpulmonata</taxon>
        <taxon>Sacoglossa</taxon>
        <taxon>Placobranchoidea</taxon>
        <taxon>Plakobranchidae</taxon>
        <taxon>Plakobranchus</taxon>
    </lineage>
</organism>
<protein>
    <submittedName>
        <fullName evidence="1">Uncharacterized protein</fullName>
    </submittedName>
</protein>
<proteinExistence type="predicted"/>
<reference evidence="1 2" key="1">
    <citation type="journal article" date="2021" name="Elife">
        <title>Chloroplast acquisition without the gene transfer in kleptoplastic sea slugs, Plakobranchus ocellatus.</title>
        <authorList>
            <person name="Maeda T."/>
            <person name="Takahashi S."/>
            <person name="Yoshida T."/>
            <person name="Shimamura S."/>
            <person name="Takaki Y."/>
            <person name="Nagai Y."/>
            <person name="Toyoda A."/>
            <person name="Suzuki Y."/>
            <person name="Arimoto A."/>
            <person name="Ishii H."/>
            <person name="Satoh N."/>
            <person name="Nishiyama T."/>
            <person name="Hasebe M."/>
            <person name="Maruyama T."/>
            <person name="Minagawa J."/>
            <person name="Obokata J."/>
            <person name="Shigenobu S."/>
        </authorList>
    </citation>
    <scope>NUCLEOTIDE SEQUENCE [LARGE SCALE GENOMIC DNA]</scope>
</reference>
<gene>
    <name evidence="1" type="ORF">PoB_005537700</name>
</gene>
<keyword evidence="2" id="KW-1185">Reference proteome</keyword>
<evidence type="ECO:0000313" key="1">
    <source>
        <dbReference type="EMBL" id="GFO28872.1"/>
    </source>
</evidence>
<dbReference type="EMBL" id="BLXT01006084">
    <property type="protein sequence ID" value="GFO28872.1"/>
    <property type="molecule type" value="Genomic_DNA"/>
</dbReference>
<name>A0AAV4CBF9_9GAST</name>
<accession>A0AAV4CBF9</accession>
<dbReference type="Proteomes" id="UP000735302">
    <property type="component" value="Unassembled WGS sequence"/>
</dbReference>
<sequence length="102" mass="11879">MKWQNFDQWKQRRRRNLSADINSTSTHIVETIQTSTVPEGYELQTRSMFVQSGKTSTINYQEKPDSSKVHLRSNNAKARRITWFNPPYSMNVASSSERNSLP</sequence>
<evidence type="ECO:0000313" key="2">
    <source>
        <dbReference type="Proteomes" id="UP000735302"/>
    </source>
</evidence>
<dbReference type="AlphaFoldDB" id="A0AAV4CBF9"/>